<name>A0A073CH88_PLAA1</name>
<dbReference type="AlphaFoldDB" id="A0A073CH88"/>
<dbReference type="Proteomes" id="UP000027395">
    <property type="component" value="Chromosome"/>
</dbReference>
<evidence type="ECO:0000313" key="2">
    <source>
        <dbReference type="Proteomes" id="UP000027395"/>
    </source>
</evidence>
<dbReference type="PATRIC" id="fig|388467.6.peg.2295"/>
<keyword evidence="2" id="KW-1185">Reference proteome</keyword>
<gene>
    <name evidence="1" type="ORF">A19Y_2346</name>
</gene>
<dbReference type="EMBL" id="CM002803">
    <property type="protein sequence ID" value="KEI67272.1"/>
    <property type="molecule type" value="Genomic_DNA"/>
</dbReference>
<organism evidence="1 2">
    <name type="scientific">Planktothrix agardhii (strain NIVA-CYA 126/8)</name>
    <dbReference type="NCBI Taxonomy" id="388467"/>
    <lineage>
        <taxon>Bacteria</taxon>
        <taxon>Bacillati</taxon>
        <taxon>Cyanobacteriota</taxon>
        <taxon>Cyanophyceae</taxon>
        <taxon>Oscillatoriophycideae</taxon>
        <taxon>Oscillatoriales</taxon>
        <taxon>Microcoleaceae</taxon>
        <taxon>Planktothrix</taxon>
    </lineage>
</organism>
<dbReference type="STRING" id="388467.A19Y_2346"/>
<evidence type="ECO:0000313" key="1">
    <source>
        <dbReference type="EMBL" id="KEI67272.1"/>
    </source>
</evidence>
<sequence>MKLISILFSGITTSITALTLVTGLAMAQMAEVPKPNMKGDFITAKVQGNRGLYNNINWLVVDPEYLNCRNTPEGTVKARLESGAMMTALFSNDGKGDAIVLKNGQSWLKVESIHPYGPRLNSGVCYVRANLKYIAPINGDYFDMLKRK</sequence>
<accession>A0A073CH88</accession>
<protein>
    <submittedName>
        <fullName evidence="1">Uncharacterized protein</fullName>
    </submittedName>
</protein>
<dbReference type="RefSeq" id="WP_026787719.1">
    <property type="nucleotide sequence ID" value="NZ_CM002803.1"/>
</dbReference>
<dbReference type="HOGENOM" id="CLU_1569887_0_0_3"/>
<reference evidence="1 2" key="1">
    <citation type="journal article" date="2014" name="Appl. Environ. Microbiol.">
        <title>Elucidation of insertion elements encoded on plasmids and in vitro construction of shuttle vectors from the toxic cyanobacterium Planktothrix.</title>
        <authorList>
            <person name="Christiansen G."/>
            <person name="Goesmann A."/>
            <person name="Kurmayer R."/>
        </authorList>
    </citation>
    <scope>NUCLEOTIDE SEQUENCE [LARGE SCALE GENOMIC DNA]</scope>
    <source>
        <strain evidence="1 2">NIVA-CYA 126/8</strain>
    </source>
</reference>
<dbReference type="eggNOG" id="ENOG5033094">
    <property type="taxonomic scope" value="Bacteria"/>
</dbReference>
<proteinExistence type="predicted"/>